<protein>
    <submittedName>
        <fullName evidence="2">VQ motif-containing protein 25-like</fullName>
    </submittedName>
</protein>
<dbReference type="Pfam" id="PF05678">
    <property type="entry name" value="VQ"/>
    <property type="match status" value="1"/>
</dbReference>
<keyword evidence="1" id="KW-1185">Reference proteome</keyword>
<dbReference type="RefSeq" id="XP_016434403.2">
    <property type="nucleotide sequence ID" value="XM_016578917.2"/>
</dbReference>
<dbReference type="InterPro" id="IPR039607">
    <property type="entry name" value="VQ_8/17/18/20/21/25"/>
</dbReference>
<evidence type="ECO:0000313" key="1">
    <source>
        <dbReference type="Proteomes" id="UP000790787"/>
    </source>
</evidence>
<reference evidence="2" key="2">
    <citation type="submission" date="2025-08" db="UniProtKB">
        <authorList>
            <consortium name="RefSeq"/>
        </authorList>
    </citation>
    <scope>IDENTIFICATION</scope>
    <source>
        <tissue evidence="2">Leaf</tissue>
    </source>
</reference>
<accession>A0A1S3X3X3</accession>
<dbReference type="AlphaFoldDB" id="A0A1S3X3X3"/>
<name>A0A1S3X3X3_TOBAC</name>
<dbReference type="STRING" id="4097.A0A1S3X3X3"/>
<dbReference type="PaxDb" id="4097-A0A1S3X3X3"/>
<dbReference type="GeneID" id="107760811"/>
<dbReference type="PANTHER" id="PTHR33143">
    <property type="entry name" value="F16F4.1 PROTEIN-RELATED"/>
    <property type="match status" value="1"/>
</dbReference>
<reference evidence="1" key="1">
    <citation type="journal article" date="2014" name="Nat. Commun.">
        <title>The tobacco genome sequence and its comparison with those of tomato and potato.</title>
        <authorList>
            <person name="Sierro N."/>
            <person name="Battey J.N."/>
            <person name="Ouadi S."/>
            <person name="Bakaher N."/>
            <person name="Bovet L."/>
            <person name="Willig A."/>
            <person name="Goepfert S."/>
            <person name="Peitsch M.C."/>
            <person name="Ivanov N.V."/>
        </authorList>
    </citation>
    <scope>NUCLEOTIDE SEQUENCE [LARGE SCALE GENOMIC DNA]</scope>
</reference>
<gene>
    <name evidence="2" type="primary">LOC107760811</name>
</gene>
<evidence type="ECO:0000313" key="2">
    <source>
        <dbReference type="RefSeq" id="XP_016434403.2"/>
    </source>
</evidence>
<dbReference type="OrthoDB" id="693437at2759"/>
<dbReference type="PANTHER" id="PTHR33143:SF3">
    <property type="entry name" value="VQ MOTIF-CONTAINING PROTEIN 17-RELATED"/>
    <property type="match status" value="1"/>
</dbReference>
<sequence length="180" mass="20545">MYNNMEEKAGKTRSASRPSSCSALEMNKNSQIISKVKPQIRIIHVFAPEIIKTDVANFRELVQRLTGKPSLSDKKKKNKKKETNIYNMKQILPGKNNKLLEEPSTMLNCVTTFLNKKMELRTGFINPSEWRERIKGEEEIWRNANSGGGFLDGLMEEFNQFPFLPSDAVHMDAHGESQLA</sequence>
<dbReference type="RefSeq" id="XP_016434403.1">
    <property type="nucleotide sequence ID" value="XM_016578917.1"/>
</dbReference>
<dbReference type="KEGG" id="nta:107760811"/>
<dbReference type="InterPro" id="IPR008889">
    <property type="entry name" value="VQ"/>
</dbReference>
<dbReference type="GO" id="GO:0005634">
    <property type="term" value="C:nucleus"/>
    <property type="evidence" value="ECO:0000318"/>
    <property type="project" value="GO_Central"/>
</dbReference>
<proteinExistence type="predicted"/>
<dbReference type="Proteomes" id="UP000790787">
    <property type="component" value="Chromosome 6"/>
</dbReference>
<organism evidence="1 2">
    <name type="scientific">Nicotiana tabacum</name>
    <name type="common">Common tobacco</name>
    <dbReference type="NCBI Taxonomy" id="4097"/>
    <lineage>
        <taxon>Eukaryota</taxon>
        <taxon>Viridiplantae</taxon>
        <taxon>Streptophyta</taxon>
        <taxon>Embryophyta</taxon>
        <taxon>Tracheophyta</taxon>
        <taxon>Spermatophyta</taxon>
        <taxon>Magnoliopsida</taxon>
        <taxon>eudicotyledons</taxon>
        <taxon>Gunneridae</taxon>
        <taxon>Pentapetalae</taxon>
        <taxon>asterids</taxon>
        <taxon>lamiids</taxon>
        <taxon>Solanales</taxon>
        <taxon>Solanaceae</taxon>
        <taxon>Nicotianoideae</taxon>
        <taxon>Nicotianeae</taxon>
        <taxon>Nicotiana</taxon>
    </lineage>
</organism>
<dbReference type="OMA" id="PSTMLNC"/>